<sequence length="47" mass="5095">MIRALALLNNSLPMQLKAASQTRHNVPHSVRYHSIGSARSPDVTALA</sequence>
<dbReference type="AlphaFoldDB" id="A0A1I7D9R6"/>
<organism evidence="1 2">
    <name type="scientific">Sedimentitalea nanhaiensis</name>
    <dbReference type="NCBI Taxonomy" id="999627"/>
    <lineage>
        <taxon>Bacteria</taxon>
        <taxon>Pseudomonadati</taxon>
        <taxon>Pseudomonadota</taxon>
        <taxon>Alphaproteobacteria</taxon>
        <taxon>Rhodobacterales</taxon>
        <taxon>Paracoccaceae</taxon>
        <taxon>Sedimentitalea</taxon>
    </lineage>
</organism>
<protein>
    <submittedName>
        <fullName evidence="1">Uncharacterized protein</fullName>
    </submittedName>
</protein>
<reference evidence="1 2" key="1">
    <citation type="submission" date="2016-10" db="EMBL/GenBank/DDBJ databases">
        <authorList>
            <person name="de Groot N.N."/>
        </authorList>
    </citation>
    <scope>NUCLEOTIDE SEQUENCE [LARGE SCALE GENOMIC DNA]</scope>
    <source>
        <strain evidence="1 2">CGMCC 1.10959</strain>
    </source>
</reference>
<dbReference type="EMBL" id="FPAW01000025">
    <property type="protein sequence ID" value="SFU08452.1"/>
    <property type="molecule type" value="Genomic_DNA"/>
</dbReference>
<dbReference type="Proteomes" id="UP000182466">
    <property type="component" value="Unassembled WGS sequence"/>
</dbReference>
<gene>
    <name evidence="1" type="ORF">SAMN05216236_1258</name>
</gene>
<accession>A0A1I7D9R6</accession>
<proteinExistence type="predicted"/>
<evidence type="ECO:0000313" key="1">
    <source>
        <dbReference type="EMBL" id="SFU08452.1"/>
    </source>
</evidence>
<name>A0A1I7D9R6_9RHOB</name>
<keyword evidence="2" id="KW-1185">Reference proteome</keyword>
<evidence type="ECO:0000313" key="2">
    <source>
        <dbReference type="Proteomes" id="UP000182466"/>
    </source>
</evidence>